<accession>A0A7I8LCA5</accession>
<gene>
    <name evidence="1" type="ORF">SI8410_14018307</name>
</gene>
<sequence length="29" mass="3327">MFEKIRFFTTSNTLLRGDDSSLSRSSSSR</sequence>
<evidence type="ECO:0000313" key="2">
    <source>
        <dbReference type="Proteomes" id="UP000663760"/>
    </source>
</evidence>
<dbReference type="EMBL" id="LR746277">
    <property type="protein sequence ID" value="CAA7407629.1"/>
    <property type="molecule type" value="Genomic_DNA"/>
</dbReference>
<organism evidence="1 2">
    <name type="scientific">Spirodela intermedia</name>
    <name type="common">Intermediate duckweed</name>
    <dbReference type="NCBI Taxonomy" id="51605"/>
    <lineage>
        <taxon>Eukaryota</taxon>
        <taxon>Viridiplantae</taxon>
        <taxon>Streptophyta</taxon>
        <taxon>Embryophyta</taxon>
        <taxon>Tracheophyta</taxon>
        <taxon>Spermatophyta</taxon>
        <taxon>Magnoliopsida</taxon>
        <taxon>Liliopsida</taxon>
        <taxon>Araceae</taxon>
        <taxon>Lemnoideae</taxon>
        <taxon>Spirodela</taxon>
    </lineage>
</organism>
<reference evidence="1" key="1">
    <citation type="submission" date="2020-02" db="EMBL/GenBank/DDBJ databases">
        <authorList>
            <person name="Scholz U."/>
            <person name="Mascher M."/>
            <person name="Fiebig A."/>
        </authorList>
    </citation>
    <scope>NUCLEOTIDE SEQUENCE</scope>
</reference>
<dbReference type="AlphaFoldDB" id="A0A7I8LCA5"/>
<proteinExistence type="predicted"/>
<protein>
    <submittedName>
        <fullName evidence="1">Uncharacterized protein</fullName>
    </submittedName>
</protein>
<keyword evidence="2" id="KW-1185">Reference proteome</keyword>
<dbReference type="Proteomes" id="UP000663760">
    <property type="component" value="Chromosome 14"/>
</dbReference>
<evidence type="ECO:0000313" key="1">
    <source>
        <dbReference type="EMBL" id="CAA7407629.1"/>
    </source>
</evidence>
<name>A0A7I8LCA5_SPIIN</name>